<feature type="region of interest" description="Disordered" evidence="1">
    <location>
        <begin position="99"/>
        <end position="125"/>
    </location>
</feature>
<keyword evidence="3" id="KW-1185">Reference proteome</keyword>
<dbReference type="Proteomes" id="UP001443914">
    <property type="component" value="Unassembled WGS sequence"/>
</dbReference>
<name>A0AAW1I5A0_SAPOF</name>
<feature type="compositionally biased region" description="Basic and acidic residues" evidence="1">
    <location>
        <begin position="109"/>
        <end position="119"/>
    </location>
</feature>
<evidence type="ECO:0000313" key="3">
    <source>
        <dbReference type="Proteomes" id="UP001443914"/>
    </source>
</evidence>
<evidence type="ECO:0000256" key="1">
    <source>
        <dbReference type="SAM" id="MobiDB-lite"/>
    </source>
</evidence>
<dbReference type="AlphaFoldDB" id="A0AAW1I5A0"/>
<proteinExistence type="predicted"/>
<gene>
    <name evidence="2" type="ORF">RND81_10G205300</name>
</gene>
<evidence type="ECO:0000313" key="2">
    <source>
        <dbReference type="EMBL" id="KAK9684365.1"/>
    </source>
</evidence>
<dbReference type="EMBL" id="JBDFQZ010000010">
    <property type="protein sequence ID" value="KAK9684365.1"/>
    <property type="molecule type" value="Genomic_DNA"/>
</dbReference>
<sequence>MVYKSMVEPLWLQGFADGAECANNSHGKGVEEDSNNGIGRNVAVAVTSSNGSDDDEPLLAWLDRAHILPPSTDASHFFEIGILRGEIVRGGKKLLFTEQAESPTGEIPCQKKVEPERIQAQKKKK</sequence>
<reference evidence="2" key="1">
    <citation type="submission" date="2024-03" db="EMBL/GenBank/DDBJ databases">
        <title>WGS assembly of Saponaria officinalis var. Norfolk2.</title>
        <authorList>
            <person name="Jenkins J."/>
            <person name="Shu S."/>
            <person name="Grimwood J."/>
            <person name="Barry K."/>
            <person name="Goodstein D."/>
            <person name="Schmutz J."/>
            <person name="Leebens-Mack J."/>
            <person name="Osbourn A."/>
        </authorList>
    </citation>
    <scope>NUCLEOTIDE SEQUENCE [LARGE SCALE GENOMIC DNA]</scope>
    <source>
        <strain evidence="2">JIC</strain>
    </source>
</reference>
<organism evidence="2 3">
    <name type="scientific">Saponaria officinalis</name>
    <name type="common">Common soapwort</name>
    <name type="synonym">Lychnis saponaria</name>
    <dbReference type="NCBI Taxonomy" id="3572"/>
    <lineage>
        <taxon>Eukaryota</taxon>
        <taxon>Viridiplantae</taxon>
        <taxon>Streptophyta</taxon>
        <taxon>Embryophyta</taxon>
        <taxon>Tracheophyta</taxon>
        <taxon>Spermatophyta</taxon>
        <taxon>Magnoliopsida</taxon>
        <taxon>eudicotyledons</taxon>
        <taxon>Gunneridae</taxon>
        <taxon>Pentapetalae</taxon>
        <taxon>Caryophyllales</taxon>
        <taxon>Caryophyllaceae</taxon>
        <taxon>Caryophylleae</taxon>
        <taxon>Saponaria</taxon>
    </lineage>
</organism>
<protein>
    <submittedName>
        <fullName evidence="2">Uncharacterized protein</fullName>
    </submittedName>
</protein>
<accession>A0AAW1I5A0</accession>
<comment type="caution">
    <text evidence="2">The sequence shown here is derived from an EMBL/GenBank/DDBJ whole genome shotgun (WGS) entry which is preliminary data.</text>
</comment>